<feature type="region of interest" description="Disordered" evidence="4">
    <location>
        <begin position="266"/>
        <end position="309"/>
    </location>
</feature>
<dbReference type="SUPFAM" id="SSF51735">
    <property type="entry name" value="NAD(P)-binding Rossmann-fold domains"/>
    <property type="match status" value="1"/>
</dbReference>
<evidence type="ECO:0000256" key="1">
    <source>
        <dbReference type="ARBA" id="ARBA00006484"/>
    </source>
</evidence>
<reference evidence="6 7" key="1">
    <citation type="submission" date="2024-02" db="EMBL/GenBank/DDBJ databases">
        <title>Full genome sequence of Nocardioides kribbensis.</title>
        <authorList>
            <person name="Poletto B.L."/>
            <person name="Silva G."/>
            <person name="Galante D."/>
            <person name="Campos K.R."/>
            <person name="Santos M.B.N."/>
            <person name="Sacchi C.T."/>
        </authorList>
    </citation>
    <scope>NUCLEOTIDE SEQUENCE [LARGE SCALE GENOMIC DNA]</scope>
    <source>
        <strain evidence="6 7">O4R</strain>
    </source>
</reference>
<dbReference type="PANTHER" id="PTHR44196">
    <property type="entry name" value="DEHYDROGENASE/REDUCTASE SDR FAMILY MEMBER 7B"/>
    <property type="match status" value="1"/>
</dbReference>
<dbReference type="InterPro" id="IPR002347">
    <property type="entry name" value="SDR_fam"/>
</dbReference>
<keyword evidence="2" id="KW-0560">Oxidoreductase</keyword>
<evidence type="ECO:0000256" key="3">
    <source>
        <dbReference type="RuleBase" id="RU000363"/>
    </source>
</evidence>
<evidence type="ECO:0000313" key="7">
    <source>
        <dbReference type="Proteomes" id="UP001482520"/>
    </source>
</evidence>
<proteinExistence type="inferred from homology"/>
<dbReference type="InterPro" id="IPR020904">
    <property type="entry name" value="Sc_DH/Rdtase_CS"/>
</dbReference>
<dbReference type="Gene3D" id="3.40.50.720">
    <property type="entry name" value="NAD(P)-binding Rossmann-like Domain"/>
    <property type="match status" value="1"/>
</dbReference>
<evidence type="ECO:0000259" key="5">
    <source>
        <dbReference type="SMART" id="SM00822"/>
    </source>
</evidence>
<evidence type="ECO:0000313" key="6">
    <source>
        <dbReference type="EMBL" id="MEQ7849210.1"/>
    </source>
</evidence>
<keyword evidence="7" id="KW-1185">Reference proteome</keyword>
<dbReference type="PANTHER" id="PTHR44196:SF1">
    <property type="entry name" value="DEHYDROGENASE_REDUCTASE SDR FAMILY MEMBER 7B"/>
    <property type="match status" value="1"/>
</dbReference>
<evidence type="ECO:0000256" key="4">
    <source>
        <dbReference type="SAM" id="MobiDB-lite"/>
    </source>
</evidence>
<protein>
    <submittedName>
        <fullName evidence="6">SDR family oxidoreductase</fullName>
    </submittedName>
</protein>
<feature type="domain" description="Ketoreductase" evidence="5">
    <location>
        <begin position="11"/>
        <end position="192"/>
    </location>
</feature>
<organism evidence="6 7">
    <name type="scientific">Nocardioides kribbensis</name>
    <dbReference type="NCBI Taxonomy" id="305517"/>
    <lineage>
        <taxon>Bacteria</taxon>
        <taxon>Bacillati</taxon>
        <taxon>Actinomycetota</taxon>
        <taxon>Actinomycetes</taxon>
        <taxon>Propionibacteriales</taxon>
        <taxon>Nocardioidaceae</taxon>
        <taxon>Nocardioides</taxon>
    </lineage>
</organism>
<dbReference type="SMART" id="SM00822">
    <property type="entry name" value="PKS_KR"/>
    <property type="match status" value="1"/>
</dbReference>
<dbReference type="PRINTS" id="PR00081">
    <property type="entry name" value="GDHRDH"/>
</dbReference>
<dbReference type="PRINTS" id="PR00080">
    <property type="entry name" value="SDRFAMILY"/>
</dbReference>
<comment type="similarity">
    <text evidence="1 3">Belongs to the short-chain dehydrogenases/reductases (SDR) family.</text>
</comment>
<dbReference type="EMBL" id="JBEGDP010000031">
    <property type="protein sequence ID" value="MEQ7849210.1"/>
    <property type="molecule type" value="Genomic_DNA"/>
</dbReference>
<gene>
    <name evidence="6" type="ORF">V6R90_18190</name>
</gene>
<dbReference type="PROSITE" id="PS00061">
    <property type="entry name" value="ADH_SHORT"/>
    <property type="match status" value="1"/>
</dbReference>
<accession>A0ABV1P386</accession>
<feature type="compositionally biased region" description="Basic and acidic residues" evidence="4">
    <location>
        <begin position="284"/>
        <end position="293"/>
    </location>
</feature>
<dbReference type="Pfam" id="PF00106">
    <property type="entry name" value="adh_short"/>
    <property type="match status" value="1"/>
</dbReference>
<comment type="caution">
    <text evidence="6">The sequence shown here is derived from an EMBL/GenBank/DDBJ whole genome shotgun (WGS) entry which is preliminary data.</text>
</comment>
<dbReference type="Proteomes" id="UP001482520">
    <property type="component" value="Unassembled WGS sequence"/>
</dbReference>
<dbReference type="InterPro" id="IPR057326">
    <property type="entry name" value="KR_dom"/>
</dbReference>
<dbReference type="NCBIfam" id="NF005495">
    <property type="entry name" value="PRK07109.1"/>
    <property type="match status" value="1"/>
</dbReference>
<dbReference type="RefSeq" id="WP_056863026.1">
    <property type="nucleotide sequence ID" value="NZ_JBEGDP010000031.1"/>
</dbReference>
<sequence>MSRSTAPTTPRVAVVTGGTAGVGRAVVRELAGAGYDVAVLARGEAGLAATARDVEGLGRRCLPLQVDVADGEAVEAATDRVEAELGEIDVWVNNAFVGALSYFWDTTPEEHRRLTDVTYHGQVHGLRAALRVMRPRDRGSVVNVSSAMAYRSIPLQAAYCGAKHAVKGLTESVHTELLATGSAVRVSLVTLPGLNTPQFTWNLNRMAGRPMPVPPILEPEVAARAIRHVAEHPRRNAWVGIAAVYTVLGNRLAPAFMDRYLARTGVDSQQTEQETPRLGSNVFEPRDAERDQGARGPFSDQSGQRDPVSAIGRHRRALTGVVGAGVLAGLTGGALRAVRR</sequence>
<name>A0ABV1P386_9ACTN</name>
<dbReference type="InterPro" id="IPR036291">
    <property type="entry name" value="NAD(P)-bd_dom_sf"/>
</dbReference>
<evidence type="ECO:0000256" key="2">
    <source>
        <dbReference type="ARBA" id="ARBA00023002"/>
    </source>
</evidence>